<feature type="compositionally biased region" description="Pro residues" evidence="1">
    <location>
        <begin position="33"/>
        <end position="43"/>
    </location>
</feature>
<feature type="compositionally biased region" description="Low complexity" evidence="1">
    <location>
        <begin position="1"/>
        <end position="21"/>
    </location>
</feature>
<evidence type="ECO:0008006" key="5">
    <source>
        <dbReference type="Google" id="ProtNLM"/>
    </source>
</evidence>
<sequence>MSSHEPGQGWTQQHGQPQQGYPQGGPGYAAYGAPPPPSTPPGRQPSHRGAWIGAGATLVAAVIGVVGTYLVNTSDKESEAAPAPAPTSATPTPDDGQAAENTPGTDGTSGTDASGGGTTAPAAQVTTSAPPTAPPDTVHWQGTLVIAYADDKDLDAAPPVVSEINSDNDFAVYPFGDHMLRPDNGSRALVWKGAAKVPAYGDCAGVVDTQATSNDIEMKTGLTVCGRTGEGRLLRMTVKELSGLASDTAATFDVVVWGG</sequence>
<evidence type="ECO:0000313" key="3">
    <source>
        <dbReference type="EMBL" id="MFG3191944.1"/>
    </source>
</evidence>
<dbReference type="EMBL" id="JBICZW010000016">
    <property type="protein sequence ID" value="MFG3191944.1"/>
    <property type="molecule type" value="Genomic_DNA"/>
</dbReference>
<organism evidence="3 4">
    <name type="scientific">Streptomyces omiyaensis</name>
    <dbReference type="NCBI Taxonomy" id="68247"/>
    <lineage>
        <taxon>Bacteria</taxon>
        <taxon>Bacillati</taxon>
        <taxon>Actinomycetota</taxon>
        <taxon>Actinomycetes</taxon>
        <taxon>Kitasatosporales</taxon>
        <taxon>Streptomycetaceae</taxon>
        <taxon>Streptomyces</taxon>
    </lineage>
</organism>
<proteinExistence type="predicted"/>
<name>A0ABW7BWQ1_9ACTN</name>
<gene>
    <name evidence="3" type="ORF">ACGFYS_23725</name>
</gene>
<keyword evidence="2" id="KW-0812">Transmembrane</keyword>
<feature type="compositionally biased region" description="Low complexity" evidence="1">
    <location>
        <begin position="119"/>
        <end position="130"/>
    </location>
</feature>
<reference evidence="3 4" key="1">
    <citation type="submission" date="2024-10" db="EMBL/GenBank/DDBJ databases">
        <title>The Natural Products Discovery Center: Release of the First 8490 Sequenced Strains for Exploring Actinobacteria Biosynthetic Diversity.</title>
        <authorList>
            <person name="Kalkreuter E."/>
            <person name="Kautsar S.A."/>
            <person name="Yang D."/>
            <person name="Bader C.D."/>
            <person name="Teijaro C.N."/>
            <person name="Fluegel L."/>
            <person name="Davis C.M."/>
            <person name="Simpson J.R."/>
            <person name="Lauterbach L."/>
            <person name="Steele A.D."/>
            <person name="Gui C."/>
            <person name="Meng S."/>
            <person name="Li G."/>
            <person name="Viehrig K."/>
            <person name="Ye F."/>
            <person name="Su P."/>
            <person name="Kiefer A.F."/>
            <person name="Nichols A."/>
            <person name="Cepeda A.J."/>
            <person name="Yan W."/>
            <person name="Fan B."/>
            <person name="Jiang Y."/>
            <person name="Adhikari A."/>
            <person name="Zheng C.-J."/>
            <person name="Schuster L."/>
            <person name="Cowan T.M."/>
            <person name="Smanski M.J."/>
            <person name="Chevrette M.G."/>
            <person name="De Carvalho L.P.S."/>
            <person name="Shen B."/>
        </authorList>
    </citation>
    <scope>NUCLEOTIDE SEQUENCE [LARGE SCALE GENOMIC DNA]</scope>
    <source>
        <strain evidence="3 4">NPDC048229</strain>
    </source>
</reference>
<keyword evidence="2" id="KW-1133">Transmembrane helix</keyword>
<comment type="caution">
    <text evidence="3">The sequence shown here is derived from an EMBL/GenBank/DDBJ whole genome shotgun (WGS) entry which is preliminary data.</text>
</comment>
<dbReference type="RefSeq" id="WP_392883733.1">
    <property type="nucleotide sequence ID" value="NZ_JBICZW010000016.1"/>
</dbReference>
<feature type="region of interest" description="Disordered" evidence="1">
    <location>
        <begin position="77"/>
        <end position="138"/>
    </location>
</feature>
<feature type="region of interest" description="Disordered" evidence="1">
    <location>
        <begin position="1"/>
        <end position="49"/>
    </location>
</feature>
<feature type="compositionally biased region" description="Low complexity" evidence="1">
    <location>
        <begin position="102"/>
        <end position="112"/>
    </location>
</feature>
<evidence type="ECO:0000256" key="2">
    <source>
        <dbReference type="SAM" id="Phobius"/>
    </source>
</evidence>
<keyword evidence="2" id="KW-0472">Membrane</keyword>
<feature type="compositionally biased region" description="Low complexity" evidence="1">
    <location>
        <begin position="80"/>
        <end position="93"/>
    </location>
</feature>
<dbReference type="Proteomes" id="UP001604282">
    <property type="component" value="Unassembled WGS sequence"/>
</dbReference>
<keyword evidence="4" id="KW-1185">Reference proteome</keyword>
<accession>A0ABW7BWQ1</accession>
<protein>
    <recommendedName>
        <fullName evidence="5">Serine/threonine protein kinase</fullName>
    </recommendedName>
</protein>
<evidence type="ECO:0000313" key="4">
    <source>
        <dbReference type="Proteomes" id="UP001604282"/>
    </source>
</evidence>
<evidence type="ECO:0000256" key="1">
    <source>
        <dbReference type="SAM" id="MobiDB-lite"/>
    </source>
</evidence>
<feature type="transmembrane region" description="Helical" evidence="2">
    <location>
        <begin position="50"/>
        <end position="71"/>
    </location>
</feature>